<keyword evidence="7" id="KW-0227">DNA damage</keyword>
<keyword evidence="11" id="KW-0234">DNA repair</keyword>
<dbReference type="EMBL" id="PVLQ01000008">
    <property type="protein sequence ID" value="PRD66812.1"/>
    <property type="molecule type" value="Genomic_DNA"/>
</dbReference>
<dbReference type="OrthoDB" id="5290748at2"/>
<protein>
    <recommendedName>
        <fullName evidence="4">Type-4 uracil-DNA glycosylase</fullName>
        <ecNumber evidence="3">3.2.2.27</ecNumber>
    </recommendedName>
</protein>
<evidence type="ECO:0000256" key="9">
    <source>
        <dbReference type="ARBA" id="ARBA00023004"/>
    </source>
</evidence>
<comment type="similarity">
    <text evidence="2">Belongs to the uracil-DNA glycosylase (UDG) superfamily. Type 4 (UDGa) family.</text>
</comment>
<reference evidence="14 15" key="1">
    <citation type="submission" date="2018-03" db="EMBL/GenBank/DDBJ databases">
        <title>Comparative genomics illustrates the genes involved in a hyperalkaliphilic mechanisms of Serpentinomonas isolated from highly-alkaline calcium-rich serpentinized springs.</title>
        <authorList>
            <person name="Suzuki S."/>
            <person name="Ishii S."/>
            <person name="Walworth N."/>
            <person name="Bird L."/>
            <person name="Kuenen J.G."/>
            <person name="Nealson K.H."/>
        </authorList>
    </citation>
    <scope>NUCLEOTIDE SEQUENCE [LARGE SCALE GENOMIC DNA]</scope>
    <source>
        <strain evidence="14 15">P1</strain>
    </source>
</reference>
<evidence type="ECO:0000256" key="4">
    <source>
        <dbReference type="ARBA" id="ARBA00019403"/>
    </source>
</evidence>
<dbReference type="GO" id="GO:0006281">
    <property type="term" value="P:DNA repair"/>
    <property type="evidence" value="ECO:0007669"/>
    <property type="project" value="UniProtKB-KW"/>
</dbReference>
<feature type="region of interest" description="Disordered" evidence="12">
    <location>
        <begin position="1"/>
        <end position="20"/>
    </location>
</feature>
<keyword evidence="6" id="KW-0479">Metal-binding</keyword>
<evidence type="ECO:0000259" key="13">
    <source>
        <dbReference type="SMART" id="SM00986"/>
    </source>
</evidence>
<feature type="compositionally biased region" description="Low complexity" evidence="12">
    <location>
        <begin position="116"/>
        <end position="126"/>
    </location>
</feature>
<organism evidence="14 15">
    <name type="scientific">Malikia granosa</name>
    <dbReference type="NCBI Taxonomy" id="263067"/>
    <lineage>
        <taxon>Bacteria</taxon>
        <taxon>Pseudomonadati</taxon>
        <taxon>Pseudomonadota</taxon>
        <taxon>Betaproteobacteria</taxon>
        <taxon>Burkholderiales</taxon>
        <taxon>Comamonadaceae</taxon>
        <taxon>Malikia</taxon>
    </lineage>
</organism>
<evidence type="ECO:0000256" key="7">
    <source>
        <dbReference type="ARBA" id="ARBA00022763"/>
    </source>
</evidence>
<evidence type="ECO:0000256" key="10">
    <source>
        <dbReference type="ARBA" id="ARBA00023014"/>
    </source>
</evidence>
<dbReference type="PANTHER" id="PTHR33693">
    <property type="entry name" value="TYPE-5 URACIL-DNA GLYCOSYLASE"/>
    <property type="match status" value="1"/>
</dbReference>
<comment type="caution">
    <text evidence="14">The sequence shown here is derived from an EMBL/GenBank/DDBJ whole genome shotgun (WGS) entry which is preliminary data.</text>
</comment>
<keyword evidence="10" id="KW-0411">Iron-sulfur</keyword>
<feature type="domain" description="Uracil-DNA glycosylase-like" evidence="13">
    <location>
        <begin position="182"/>
        <end position="343"/>
    </location>
</feature>
<evidence type="ECO:0000256" key="1">
    <source>
        <dbReference type="ARBA" id="ARBA00001400"/>
    </source>
</evidence>
<proteinExistence type="inferred from homology"/>
<dbReference type="GO" id="GO:0004844">
    <property type="term" value="F:uracil DNA N-glycosylase activity"/>
    <property type="evidence" value="ECO:0007669"/>
    <property type="project" value="UniProtKB-EC"/>
</dbReference>
<evidence type="ECO:0000313" key="15">
    <source>
        <dbReference type="Proteomes" id="UP000238589"/>
    </source>
</evidence>
<dbReference type="InterPro" id="IPR051536">
    <property type="entry name" value="UDG_Type-4/5"/>
</dbReference>
<dbReference type="RefSeq" id="WP_105746796.1">
    <property type="nucleotide sequence ID" value="NZ_PVLQ01000008.1"/>
</dbReference>
<dbReference type="SMART" id="SM00986">
    <property type="entry name" value="UDG"/>
    <property type="match status" value="1"/>
</dbReference>
<sequence length="356" mass="37504">MSGIELQPPAASGDAETSPAWPRLDARQAAMLAEMGINCWWQELLAPEPAARPSAGAAPARSATATTPAVARVPQQEARAAQPAAARPVTIPPVAAPTVATQSPMRPASAALPSHQPAVPQASPPAVATPAASAPVTRAPARAVIPLAVAPAEVPADQSALVEAIRACSACELGSRRRHAVPGMGDPAPDWLVVGEAPGEEEDRQGLPFVGRAGQLLDRMLAAMGLDRQHKVYIANVIKCRPPHNRNPDPVEIAQCEPWLLRQIELLQPRFVLALGRFAAHTLLAHSTRPGAEALAKLPLGKLRGQVHEIEIAGRRLPLVVSYHPAYLLRSPGEKAKSWADLCLALDAFGRLPPRG</sequence>
<evidence type="ECO:0000256" key="5">
    <source>
        <dbReference type="ARBA" id="ARBA00022485"/>
    </source>
</evidence>
<dbReference type="EC" id="3.2.2.27" evidence="3"/>
<accession>A0A2S9K8U3</accession>
<keyword evidence="15" id="KW-1185">Reference proteome</keyword>
<comment type="catalytic activity">
    <reaction evidence="1">
        <text>Hydrolyzes single-stranded DNA or mismatched double-stranded DNA and polynucleotides, releasing free uracil.</text>
        <dbReference type="EC" id="3.2.2.27"/>
    </reaction>
</comment>
<name>A0A2S9K8U3_9BURK</name>
<keyword evidence="8" id="KW-0378">Hydrolase</keyword>
<evidence type="ECO:0000256" key="12">
    <source>
        <dbReference type="SAM" id="MobiDB-lite"/>
    </source>
</evidence>
<dbReference type="CDD" id="cd10030">
    <property type="entry name" value="UDG-F4_TTUDGA_SPO1dp_like"/>
    <property type="match status" value="1"/>
</dbReference>
<dbReference type="GO" id="GO:0046872">
    <property type="term" value="F:metal ion binding"/>
    <property type="evidence" value="ECO:0007669"/>
    <property type="project" value="UniProtKB-KW"/>
</dbReference>
<dbReference type="InterPro" id="IPR036895">
    <property type="entry name" value="Uracil-DNA_glycosylase-like_sf"/>
</dbReference>
<keyword evidence="5" id="KW-0004">4Fe-4S</keyword>
<evidence type="ECO:0000256" key="3">
    <source>
        <dbReference type="ARBA" id="ARBA00012030"/>
    </source>
</evidence>
<dbReference type="PANTHER" id="PTHR33693:SF1">
    <property type="entry name" value="TYPE-4 URACIL-DNA GLYCOSYLASE"/>
    <property type="match status" value="1"/>
</dbReference>
<evidence type="ECO:0000256" key="6">
    <source>
        <dbReference type="ARBA" id="ARBA00022723"/>
    </source>
</evidence>
<evidence type="ECO:0000256" key="8">
    <source>
        <dbReference type="ARBA" id="ARBA00022801"/>
    </source>
</evidence>
<gene>
    <name evidence="14" type="ORF">C6P64_01340</name>
</gene>
<dbReference type="Proteomes" id="UP000238589">
    <property type="component" value="Unassembled WGS sequence"/>
</dbReference>
<dbReference type="SMART" id="SM00987">
    <property type="entry name" value="UreE_C"/>
    <property type="match status" value="1"/>
</dbReference>
<evidence type="ECO:0000256" key="2">
    <source>
        <dbReference type="ARBA" id="ARBA00006521"/>
    </source>
</evidence>
<dbReference type="InterPro" id="IPR005122">
    <property type="entry name" value="Uracil-DNA_glycosylase-like"/>
</dbReference>
<dbReference type="Gene3D" id="3.40.470.10">
    <property type="entry name" value="Uracil-DNA glycosylase-like domain"/>
    <property type="match status" value="1"/>
</dbReference>
<dbReference type="Pfam" id="PF03167">
    <property type="entry name" value="UDG"/>
    <property type="match status" value="1"/>
</dbReference>
<evidence type="ECO:0000313" key="14">
    <source>
        <dbReference type="EMBL" id="PRD66812.1"/>
    </source>
</evidence>
<feature type="region of interest" description="Disordered" evidence="12">
    <location>
        <begin position="99"/>
        <end position="126"/>
    </location>
</feature>
<dbReference type="GO" id="GO:0051539">
    <property type="term" value="F:4 iron, 4 sulfur cluster binding"/>
    <property type="evidence" value="ECO:0007669"/>
    <property type="project" value="UniProtKB-KW"/>
</dbReference>
<keyword evidence="9" id="KW-0408">Iron</keyword>
<dbReference type="AlphaFoldDB" id="A0A2S9K8U3"/>
<dbReference type="SUPFAM" id="SSF52141">
    <property type="entry name" value="Uracil-DNA glycosylase-like"/>
    <property type="match status" value="1"/>
</dbReference>
<dbReference type="NCBIfam" id="TIGR00758">
    <property type="entry name" value="UDG_fam4"/>
    <property type="match status" value="1"/>
</dbReference>
<feature type="region of interest" description="Disordered" evidence="12">
    <location>
        <begin position="51"/>
        <end position="70"/>
    </location>
</feature>
<dbReference type="InterPro" id="IPR005273">
    <property type="entry name" value="Ura-DNA_glyco_family4"/>
</dbReference>
<evidence type="ECO:0000256" key="11">
    <source>
        <dbReference type="ARBA" id="ARBA00023204"/>
    </source>
</evidence>